<dbReference type="AlphaFoldDB" id="A0A1Q9DGV5"/>
<keyword evidence="2" id="KW-1185">Reference proteome</keyword>
<reference evidence="1 2" key="1">
    <citation type="submission" date="2016-02" db="EMBL/GenBank/DDBJ databases">
        <title>Genome analysis of coral dinoflagellate symbionts highlights evolutionary adaptations to a symbiotic lifestyle.</title>
        <authorList>
            <person name="Aranda M."/>
            <person name="Li Y."/>
            <person name="Liew Y.J."/>
            <person name="Baumgarten S."/>
            <person name="Simakov O."/>
            <person name="Wilson M."/>
            <person name="Piel J."/>
            <person name="Ashoor H."/>
            <person name="Bougouffa S."/>
            <person name="Bajic V.B."/>
            <person name="Ryu T."/>
            <person name="Ravasi T."/>
            <person name="Bayer T."/>
            <person name="Micklem G."/>
            <person name="Kim H."/>
            <person name="Bhak J."/>
            <person name="Lajeunesse T.C."/>
            <person name="Voolstra C.R."/>
        </authorList>
    </citation>
    <scope>NUCLEOTIDE SEQUENCE [LARGE SCALE GENOMIC DNA]</scope>
    <source>
        <strain evidence="1 2">CCMP2467</strain>
    </source>
</reference>
<evidence type="ECO:0000313" key="1">
    <source>
        <dbReference type="EMBL" id="OLP94412.1"/>
    </source>
</evidence>
<proteinExistence type="predicted"/>
<name>A0A1Q9DGV5_SYMMI</name>
<comment type="caution">
    <text evidence="1">The sequence shown here is derived from an EMBL/GenBank/DDBJ whole genome shotgun (WGS) entry which is preliminary data.</text>
</comment>
<organism evidence="1 2">
    <name type="scientific">Symbiodinium microadriaticum</name>
    <name type="common">Dinoflagellate</name>
    <name type="synonym">Zooxanthella microadriatica</name>
    <dbReference type="NCBI Taxonomy" id="2951"/>
    <lineage>
        <taxon>Eukaryota</taxon>
        <taxon>Sar</taxon>
        <taxon>Alveolata</taxon>
        <taxon>Dinophyceae</taxon>
        <taxon>Suessiales</taxon>
        <taxon>Symbiodiniaceae</taxon>
        <taxon>Symbiodinium</taxon>
    </lineage>
</organism>
<dbReference type="EMBL" id="LSRX01000543">
    <property type="protein sequence ID" value="OLP94412.1"/>
    <property type="molecule type" value="Genomic_DNA"/>
</dbReference>
<gene>
    <name evidence="1" type="ORF">AK812_SmicGene23576</name>
</gene>
<sequence length="114" mass="12940">MITMTTANHDDEEDKELHVRPYFPQALALTKYHEDVQQGNGNGAVLRYVATYAPKFSNSMDQEWLNDHAADYSVARRILFSCNPLEPEMWLTLAQERKCTLAEFNSLGSQALGC</sequence>
<protein>
    <submittedName>
        <fullName evidence="1">Uncharacterized protein</fullName>
    </submittedName>
</protein>
<accession>A0A1Q9DGV5</accession>
<dbReference type="Proteomes" id="UP000186817">
    <property type="component" value="Unassembled WGS sequence"/>
</dbReference>
<evidence type="ECO:0000313" key="2">
    <source>
        <dbReference type="Proteomes" id="UP000186817"/>
    </source>
</evidence>